<feature type="compositionally biased region" description="Basic and acidic residues" evidence="1">
    <location>
        <begin position="34"/>
        <end position="50"/>
    </location>
</feature>
<feature type="region of interest" description="Disordered" evidence="1">
    <location>
        <begin position="21"/>
        <end position="50"/>
    </location>
</feature>
<protein>
    <submittedName>
        <fullName evidence="2">Uncharacterized protein</fullName>
    </submittedName>
</protein>
<dbReference type="EMBL" id="AP021906">
    <property type="protein sequence ID" value="BBP87467.1"/>
    <property type="molecule type" value="Genomic_DNA"/>
</dbReference>
<evidence type="ECO:0000313" key="2">
    <source>
        <dbReference type="EMBL" id="BBP87467.1"/>
    </source>
</evidence>
<reference evidence="2 3" key="1">
    <citation type="submission" date="2019-12" db="EMBL/GenBank/DDBJ databases">
        <title>Full genome sequence of a Bacillus safensis strain isolated from commercially available natto in Indonesia.</title>
        <authorList>
            <person name="Yoshida M."/>
            <person name="Uomi M."/>
            <person name="Waturangi D."/>
            <person name="Ekaputri J.J."/>
            <person name="Setiamarga D.H.E."/>
        </authorList>
    </citation>
    <scope>NUCLEOTIDE SEQUENCE [LARGE SCALE GENOMIC DNA]</scope>
    <source>
        <strain evidence="2 3">IDN1</strain>
    </source>
</reference>
<dbReference type="Proteomes" id="UP000464658">
    <property type="component" value="Chromosome"/>
</dbReference>
<name>A0A5S9M1J3_BACIA</name>
<accession>A0A5S9M1J3</accession>
<sequence>MSQLTFVDDVQYEIERMNESKVDSIYSLDEDEELDKRPAGSREKTENLDV</sequence>
<organism evidence="2 3">
    <name type="scientific">Bacillus safensis</name>
    <dbReference type="NCBI Taxonomy" id="561879"/>
    <lineage>
        <taxon>Bacteria</taxon>
        <taxon>Bacillati</taxon>
        <taxon>Bacillota</taxon>
        <taxon>Bacilli</taxon>
        <taxon>Bacillales</taxon>
        <taxon>Bacillaceae</taxon>
        <taxon>Bacillus</taxon>
    </lineage>
</organism>
<proteinExistence type="predicted"/>
<evidence type="ECO:0000256" key="1">
    <source>
        <dbReference type="SAM" id="MobiDB-lite"/>
    </source>
</evidence>
<evidence type="ECO:0000313" key="3">
    <source>
        <dbReference type="Proteomes" id="UP000464658"/>
    </source>
</evidence>
<gene>
    <name evidence="2" type="ORF">BsIDN1_10850</name>
</gene>
<dbReference type="AlphaFoldDB" id="A0A5S9M1J3"/>